<feature type="transmembrane region" description="Helical" evidence="3">
    <location>
        <begin position="1295"/>
        <end position="1325"/>
    </location>
</feature>
<dbReference type="EMBL" id="LJSK01000148">
    <property type="protein sequence ID" value="KPI86109.1"/>
    <property type="molecule type" value="Genomic_DNA"/>
</dbReference>
<gene>
    <name evidence="4" type="ORF">ABL78_4836</name>
</gene>
<sequence length="1372" mass="145373">MRRVHVPVARRLVAQAHAMGARAQSSAASSSASAAPTIRIRSRGYGPSRDLLRGIPEDAVLSVEATLHPEDAEIQRAVLALAMPSLAEVHVTPVMPHDSYANNKVPQRAGASYGGGDVLTSTEREVMEQCLQEQLSDVANLVVEKVGQRTGQQLDALQVTHADELRNFAEIILHGIQDELRQLRLARGAAQGGRGEGGGNEARPALPPSTAAAALDVEAVAQVVSAKVMERLAGVTAPVVAAAAATTTPGGARSAEAVLEDLERRTAAYFEQLQARVQSAVSSGTAAATTRVDPEAIDELRAAAREAVETASATQQEHLAGLVNDWLADMARTPVGSSGSVAASVDRKALEDMVESAVQTSTNELRHIITSEVKKLGKAKKTSSGGSSDEGVDLSELVVEVEKVFDVMKATQSRLAAVDEVVGDVFKEQASTRDALQSIQDLLKQLSEVRAAPPTDKTPPSVTGRESSSSATDSDPSASSTIKAVEEAVASLQRQVAAAQSQATIYQEEAQQQLLTVAQVVSDSVSAAMQQHTAEAVQSAMATVQQQLDALAATAQASADAAAAAAAATDARAEPAMGAPAPTFEPLSKEVLADAIESVLTPRWSTLSTEVERMNTANQQAIEQQLLHMANSVAASVTASLQEQLEAAHIRHEGVSAAAAADKTETAAVYEAEMQKRAAAAEAAVVSAATTLADKTTQQLTSFREELMSTIQAEMLKSHSVDLTPMYKYIDSVLTFMKEELSIQETSLATKMTSLTDTVMAAIQKSQERPLLHAGASAEPSKGDGETELSSSSSLRPAQSKTAGASSSGDAATASPAEGEDKPAAEAAASGAPSPPVTVEVPASLTNAIDLQTGALRHLEEQLNKLSLTQSRDMSMLLTRLQEATAEFRAATSVPPSPAPLHADQLAWQGDVKAQLTALEESLEKRDADLLAAVRASAMSSDVKAQLTQLEDTFKSSSAAQRKEWQTALHEIVHSNTQEQSSRVDTLVRRVAEMQGTLHDQAVAVQLLRPSPALRGLTAEQRQAQARIHTATQERLRRLTQILEEVTHAGQHTDVSGAAAAHLQAELQQLRQLQEEETALHRDIAASASAADAESTVESIVRTEVIRAQTAVQDSIGGFTSHYDEAHKELATTLNALLAGLSDVNGNTSGIPSIADIQQLLDATLVRLKEDQRDAQVHITQLVAESTRTAAAELTSVVKSTMSESIAASVEQQMIPAYHGRVEASLQTRLSEHASAVTAAVTGVEGHTTAVVGKVESLVRDLHSQRALDTQRILAAQHGKHERLEVTKPQARMPLWWMLVNALLVCAVVLLSFYYVFACLLLAFVPKPSEEALGQESSHSGNNIVEGDAERGSGVDSDQRLRRGGRYVDRYM</sequence>
<dbReference type="OMA" id="MYKYIDS"/>
<feature type="compositionally biased region" description="Basic and acidic residues" evidence="2">
    <location>
        <begin position="1348"/>
        <end position="1360"/>
    </location>
</feature>
<evidence type="ECO:0000313" key="4">
    <source>
        <dbReference type="EMBL" id="KPI86109.1"/>
    </source>
</evidence>
<feature type="region of interest" description="Disordered" evidence="2">
    <location>
        <begin position="447"/>
        <end position="482"/>
    </location>
</feature>
<keyword evidence="3" id="KW-1133">Transmembrane helix</keyword>
<feature type="compositionally biased region" description="Low complexity" evidence="2">
    <location>
        <begin position="467"/>
        <end position="481"/>
    </location>
</feature>
<evidence type="ECO:0000256" key="1">
    <source>
        <dbReference type="SAM" id="Coils"/>
    </source>
</evidence>
<keyword evidence="5" id="KW-1185">Reference proteome</keyword>
<organism evidence="4 5">
    <name type="scientific">Leptomonas seymouri</name>
    <dbReference type="NCBI Taxonomy" id="5684"/>
    <lineage>
        <taxon>Eukaryota</taxon>
        <taxon>Discoba</taxon>
        <taxon>Euglenozoa</taxon>
        <taxon>Kinetoplastea</taxon>
        <taxon>Metakinetoplastina</taxon>
        <taxon>Trypanosomatida</taxon>
        <taxon>Trypanosomatidae</taxon>
        <taxon>Leishmaniinae</taxon>
        <taxon>Leptomonas</taxon>
    </lineage>
</organism>
<dbReference type="OrthoDB" id="247781at2759"/>
<reference evidence="4 5" key="1">
    <citation type="journal article" date="2015" name="PLoS Pathog.">
        <title>Leptomonas seymouri: Adaptations to the Dixenous Life Cycle Analyzed by Genome Sequencing, Transcriptome Profiling and Co-infection with Leishmania donovani.</title>
        <authorList>
            <person name="Kraeva N."/>
            <person name="Butenko A."/>
            <person name="Hlavacova J."/>
            <person name="Kostygov A."/>
            <person name="Myskova J."/>
            <person name="Grybchuk D."/>
            <person name="Lestinova T."/>
            <person name="Votypka J."/>
            <person name="Volf P."/>
            <person name="Opperdoes F."/>
            <person name="Flegontov P."/>
            <person name="Lukes J."/>
            <person name="Yurchenko V."/>
        </authorList>
    </citation>
    <scope>NUCLEOTIDE SEQUENCE [LARGE SCALE GENOMIC DNA]</scope>
    <source>
        <strain evidence="4 5">ATCC 30220</strain>
    </source>
</reference>
<evidence type="ECO:0000256" key="2">
    <source>
        <dbReference type="SAM" id="MobiDB-lite"/>
    </source>
</evidence>
<keyword evidence="1" id="KW-0175">Coiled coil</keyword>
<protein>
    <submittedName>
        <fullName evidence="4">Uncharacterized protein</fullName>
    </submittedName>
</protein>
<evidence type="ECO:0000313" key="5">
    <source>
        <dbReference type="Proteomes" id="UP000038009"/>
    </source>
</evidence>
<dbReference type="VEuPathDB" id="TriTrypDB:Lsey_0148_0110"/>
<keyword evidence="3" id="KW-0472">Membrane</keyword>
<name>A0A0N0P568_LEPSE</name>
<evidence type="ECO:0000256" key="3">
    <source>
        <dbReference type="SAM" id="Phobius"/>
    </source>
</evidence>
<feature type="coiled-coil region" evidence="1">
    <location>
        <begin position="482"/>
        <end position="509"/>
    </location>
</feature>
<feature type="region of interest" description="Disordered" evidence="2">
    <location>
        <begin position="773"/>
        <end position="839"/>
    </location>
</feature>
<proteinExistence type="predicted"/>
<dbReference type="Proteomes" id="UP000038009">
    <property type="component" value="Unassembled WGS sequence"/>
</dbReference>
<comment type="caution">
    <text evidence="4">The sequence shown here is derived from an EMBL/GenBank/DDBJ whole genome shotgun (WGS) entry which is preliminary data.</text>
</comment>
<feature type="compositionally biased region" description="Low complexity" evidence="2">
    <location>
        <begin position="789"/>
        <end position="817"/>
    </location>
</feature>
<feature type="region of interest" description="Disordered" evidence="2">
    <location>
        <begin position="1332"/>
        <end position="1360"/>
    </location>
</feature>
<accession>A0A0N0P568</accession>
<keyword evidence="3" id="KW-0812">Transmembrane</keyword>